<evidence type="ECO:0000256" key="2">
    <source>
        <dbReference type="ARBA" id="ARBA00022741"/>
    </source>
</evidence>
<reference evidence="10" key="1">
    <citation type="journal article" date="2014" name="Proc. Natl. Acad. Sci. U.S.A.">
        <title>Extensive sampling of basidiomycete genomes demonstrates inadequacy of the white-rot/brown-rot paradigm for wood decay fungi.</title>
        <authorList>
            <person name="Riley R."/>
            <person name="Salamov A.A."/>
            <person name="Brown D.W."/>
            <person name="Nagy L.G."/>
            <person name="Floudas D."/>
            <person name="Held B.W."/>
            <person name="Levasseur A."/>
            <person name="Lombard V."/>
            <person name="Morin E."/>
            <person name="Otillar R."/>
            <person name="Lindquist E.A."/>
            <person name="Sun H."/>
            <person name="LaButti K.M."/>
            <person name="Schmutz J."/>
            <person name="Jabbour D."/>
            <person name="Luo H."/>
            <person name="Baker S.E."/>
            <person name="Pisabarro A.G."/>
            <person name="Walton J.D."/>
            <person name="Blanchette R.A."/>
            <person name="Henrissat B."/>
            <person name="Martin F."/>
            <person name="Cullen D."/>
            <person name="Hibbett D.S."/>
            <person name="Grigoriev I.V."/>
        </authorList>
    </citation>
    <scope>NUCLEOTIDE SEQUENCE [LARGE SCALE GENOMIC DNA]</scope>
    <source>
        <strain evidence="10">FD-172 SS1</strain>
    </source>
</reference>
<dbReference type="PANTHER" id="PTHR14950">
    <property type="entry name" value="DICER-RELATED"/>
    <property type="match status" value="1"/>
</dbReference>
<gene>
    <name evidence="9" type="ORF">BOTBODRAFT_238674</name>
</gene>
<dbReference type="PANTHER" id="PTHR14950:SF37">
    <property type="entry name" value="ENDORIBONUCLEASE DICER"/>
    <property type="match status" value="1"/>
</dbReference>
<dbReference type="STRING" id="930990.A0A067MMD5"/>
<dbReference type="InterPro" id="IPR005034">
    <property type="entry name" value="Dicer_dimerisation"/>
</dbReference>
<keyword evidence="1" id="KW-0677">Repeat</keyword>
<dbReference type="Gene3D" id="1.10.1520.10">
    <property type="entry name" value="Ribonuclease III domain"/>
    <property type="match status" value="2"/>
</dbReference>
<dbReference type="InterPro" id="IPR036389">
    <property type="entry name" value="RNase_III_sf"/>
</dbReference>
<dbReference type="GO" id="GO:0006396">
    <property type="term" value="P:RNA processing"/>
    <property type="evidence" value="ECO:0007669"/>
    <property type="project" value="InterPro"/>
</dbReference>
<evidence type="ECO:0000256" key="1">
    <source>
        <dbReference type="ARBA" id="ARBA00022737"/>
    </source>
</evidence>
<organism evidence="9 10">
    <name type="scientific">Botryobasidium botryosum (strain FD-172 SS1)</name>
    <dbReference type="NCBI Taxonomy" id="930990"/>
    <lineage>
        <taxon>Eukaryota</taxon>
        <taxon>Fungi</taxon>
        <taxon>Dikarya</taxon>
        <taxon>Basidiomycota</taxon>
        <taxon>Agaricomycotina</taxon>
        <taxon>Agaricomycetes</taxon>
        <taxon>Cantharellales</taxon>
        <taxon>Botryobasidiaceae</taxon>
        <taxon>Botryobasidium</taxon>
    </lineage>
</organism>
<dbReference type="Pfam" id="PF00636">
    <property type="entry name" value="Ribonuclease_3"/>
    <property type="match status" value="1"/>
</dbReference>
<protein>
    <submittedName>
        <fullName evidence="9">Uncharacterized protein</fullName>
    </submittedName>
</protein>
<dbReference type="InParanoid" id="A0A067MMD5"/>
<keyword evidence="3" id="KW-0378">Hydrolase</keyword>
<dbReference type="AlphaFoldDB" id="A0A067MMD5"/>
<keyword evidence="4" id="KW-0347">Helicase</keyword>
<evidence type="ECO:0000313" key="10">
    <source>
        <dbReference type="Proteomes" id="UP000027195"/>
    </source>
</evidence>
<dbReference type="Proteomes" id="UP000027195">
    <property type="component" value="Unassembled WGS sequence"/>
</dbReference>
<dbReference type="Gene3D" id="3.30.160.380">
    <property type="entry name" value="Dicer dimerisation domain"/>
    <property type="match status" value="1"/>
</dbReference>
<dbReference type="Pfam" id="PF03368">
    <property type="entry name" value="Dicer_dimer"/>
    <property type="match status" value="1"/>
</dbReference>
<proteinExistence type="predicted"/>
<dbReference type="PROSITE" id="PS51327">
    <property type="entry name" value="DICER_DSRBF"/>
    <property type="match status" value="1"/>
</dbReference>
<feature type="domain" description="RNase III" evidence="7">
    <location>
        <begin position="750"/>
        <end position="884"/>
    </location>
</feature>
<dbReference type="SUPFAM" id="SSF69065">
    <property type="entry name" value="RNase III domain-like"/>
    <property type="match status" value="2"/>
</dbReference>
<sequence>MRQWTGYIGTSSLIVFGRVDVYSGWPTFIYAIYGTMVEVSASYTCTRMLVAAVPLLERRIRVGFWRRGWLSNRSNLPPTPLFHLHPPPSSNSTAAPSFLHLTLLFTPVSLSSQYLIMPSSRPVKPLPPGRTAPPPGAGTSAYLAKANVRPLQVSQAINIGRPPKRKILPVAVSSGSSKKCRLAAGVIQQAQPSCILSKLPIESPTTGARLHVRDAVDVIERYITAAALASRVDGATPGYRIAFSRLPSGAVTCTVTLPHRFPVSEAVSEGCPSEDDALQLAAFALCGKLFVAGLLDDDLFPREDVPAWKHTCPKTADRQYTQLDAPFWRNSGVYLKQQTELLLYPVVISAWPSDSSFPSIGLFTKAPSSDIAAMSTLVNGLPCPIKLTRCAPIAVTEAVIRKFHRVSWDICSIISSGSTSRPLDDTAYFLVPLKSGFVVPASEPLHLPCFDINEAVDWSCMKDFNRKELAANITANAVRAPGQLMRAVIVEDGNHGARYALPGTMRFSDLSHDTRRSLSRRSGPGIRLDSPVLRLTPLLQPGKPKYVMAFRSRYHPAVSISLFSVLRILPMVMDHYDHHLAIRYARVSLFDGLIGESGTQVSVTAPKEGVVRHGMDYERNEYHGDTRLKLSVSAHTVYDAYRRGVASSTNAPLEKARRTIVSNKSLLRGALRCGLPGLIATPQSSSSLAVTLSLSERRARRLADKSIADVVEALLEAANSSGGRYALLRVATRLGLPSCPDALQLQLPPLQLLLENLSNRETIWHLQERIGPITRYDLVSQVLPSGMTGWQMLLISRHWLRWLGDAVLDDLVVEFTVKHYKHLGPGQLTKLKGAMIAEKALAAMLVHSGLCQHFVCSSKAAKASMEAYAQAMNTAQKAEDERSGKRGRAPGDYWKWTDLEVPKELKVTKVILGALYISENFTMKAVKPFFGSVMAPFYMVYTTPESIFTEPFREPSVMLGDFWQK</sequence>
<evidence type="ECO:0000259" key="8">
    <source>
        <dbReference type="PROSITE" id="PS51327"/>
    </source>
</evidence>
<keyword evidence="5" id="KW-0067">ATP-binding</keyword>
<dbReference type="InterPro" id="IPR000999">
    <property type="entry name" value="RNase_III_dom"/>
</dbReference>
<evidence type="ECO:0000256" key="4">
    <source>
        <dbReference type="ARBA" id="ARBA00022806"/>
    </source>
</evidence>
<feature type="domain" description="Dicer dsRNA-binding fold" evidence="8">
    <location>
        <begin position="215"/>
        <end position="309"/>
    </location>
</feature>
<dbReference type="EMBL" id="KL198026">
    <property type="protein sequence ID" value="KDQ16714.1"/>
    <property type="molecule type" value="Genomic_DNA"/>
</dbReference>
<evidence type="ECO:0000256" key="6">
    <source>
        <dbReference type="PROSITE-ProRule" id="PRU00657"/>
    </source>
</evidence>
<keyword evidence="2" id="KW-0547">Nucleotide-binding</keyword>
<evidence type="ECO:0000256" key="3">
    <source>
        <dbReference type="ARBA" id="ARBA00022801"/>
    </source>
</evidence>
<dbReference type="GO" id="GO:0004525">
    <property type="term" value="F:ribonuclease III activity"/>
    <property type="evidence" value="ECO:0007669"/>
    <property type="project" value="InterPro"/>
</dbReference>
<evidence type="ECO:0000313" key="9">
    <source>
        <dbReference type="EMBL" id="KDQ16714.1"/>
    </source>
</evidence>
<name>A0A067MMD5_BOTB1</name>
<dbReference type="InterPro" id="IPR038248">
    <property type="entry name" value="Dicer_dimer_sf"/>
</dbReference>
<dbReference type="GO" id="GO:0004386">
    <property type="term" value="F:helicase activity"/>
    <property type="evidence" value="ECO:0007669"/>
    <property type="project" value="UniProtKB-KW"/>
</dbReference>
<evidence type="ECO:0000256" key="5">
    <source>
        <dbReference type="ARBA" id="ARBA00022840"/>
    </source>
</evidence>
<accession>A0A067MMD5</accession>
<dbReference type="GO" id="GO:0005524">
    <property type="term" value="F:ATP binding"/>
    <property type="evidence" value="ECO:0007669"/>
    <property type="project" value="UniProtKB-KW"/>
</dbReference>
<dbReference type="PROSITE" id="PS50142">
    <property type="entry name" value="RNASE_3_2"/>
    <property type="match status" value="1"/>
</dbReference>
<dbReference type="HOGENOM" id="CLU_306726_0_0_1"/>
<keyword evidence="6" id="KW-0694">RNA-binding</keyword>
<dbReference type="GO" id="GO:0003723">
    <property type="term" value="F:RNA binding"/>
    <property type="evidence" value="ECO:0007669"/>
    <property type="project" value="UniProtKB-UniRule"/>
</dbReference>
<evidence type="ECO:0000259" key="7">
    <source>
        <dbReference type="PROSITE" id="PS50142"/>
    </source>
</evidence>
<dbReference type="OrthoDB" id="416741at2759"/>
<keyword evidence="10" id="KW-1185">Reference proteome</keyword>